<name>A0A369K7N7_HYPMA</name>
<evidence type="ECO:0000256" key="1">
    <source>
        <dbReference type="SAM" id="MobiDB-lite"/>
    </source>
</evidence>
<protein>
    <submittedName>
        <fullName evidence="2">Uncharacterized protein</fullName>
    </submittedName>
</protein>
<feature type="compositionally biased region" description="Polar residues" evidence="1">
    <location>
        <begin position="1"/>
        <end position="23"/>
    </location>
</feature>
<dbReference type="Proteomes" id="UP000076154">
    <property type="component" value="Unassembled WGS sequence"/>
</dbReference>
<reference evidence="2" key="1">
    <citation type="submission" date="2018-04" db="EMBL/GenBank/DDBJ databases">
        <title>Whole genome sequencing of Hypsizygus marmoreus.</title>
        <authorList>
            <person name="Choi I.-G."/>
            <person name="Min B."/>
            <person name="Kim J.-G."/>
            <person name="Kim S."/>
            <person name="Oh Y.-L."/>
            <person name="Kong W.-S."/>
            <person name="Park H."/>
            <person name="Jeong J."/>
            <person name="Song E.-S."/>
        </authorList>
    </citation>
    <scope>NUCLEOTIDE SEQUENCE [LARGE SCALE GENOMIC DNA]</scope>
    <source>
        <strain evidence="2">51987-8</strain>
    </source>
</reference>
<gene>
    <name evidence="2" type="ORF">Hypma_005707</name>
</gene>
<evidence type="ECO:0000313" key="2">
    <source>
        <dbReference type="EMBL" id="RDB30621.1"/>
    </source>
</evidence>
<keyword evidence="3" id="KW-1185">Reference proteome</keyword>
<evidence type="ECO:0000313" key="3">
    <source>
        <dbReference type="Proteomes" id="UP000076154"/>
    </source>
</evidence>
<proteinExistence type="predicted"/>
<organism evidence="2 3">
    <name type="scientific">Hypsizygus marmoreus</name>
    <name type="common">White beech mushroom</name>
    <name type="synonym">Agaricus marmoreus</name>
    <dbReference type="NCBI Taxonomy" id="39966"/>
    <lineage>
        <taxon>Eukaryota</taxon>
        <taxon>Fungi</taxon>
        <taxon>Dikarya</taxon>
        <taxon>Basidiomycota</taxon>
        <taxon>Agaricomycotina</taxon>
        <taxon>Agaricomycetes</taxon>
        <taxon>Agaricomycetidae</taxon>
        <taxon>Agaricales</taxon>
        <taxon>Tricholomatineae</taxon>
        <taxon>Lyophyllaceae</taxon>
        <taxon>Hypsizygus</taxon>
    </lineage>
</organism>
<accession>A0A369K7N7</accession>
<comment type="caution">
    <text evidence="2">The sequence shown here is derived from an EMBL/GenBank/DDBJ whole genome shotgun (WGS) entry which is preliminary data.</text>
</comment>
<dbReference type="InParanoid" id="A0A369K7N7"/>
<dbReference type="EMBL" id="LUEZ02000004">
    <property type="protein sequence ID" value="RDB30621.1"/>
    <property type="molecule type" value="Genomic_DNA"/>
</dbReference>
<sequence length="94" mass="10413">MMIRTASTGLTTTKPSPLINASNDNKDIMDAPHDHDLLLNTFNDEDGLNVPHDDNYRRSTAIINFQTGRTPSTTYKTHPCLLKMLAATDALQVN</sequence>
<feature type="region of interest" description="Disordered" evidence="1">
    <location>
        <begin position="1"/>
        <end position="27"/>
    </location>
</feature>
<dbReference type="AlphaFoldDB" id="A0A369K7N7"/>